<protein>
    <submittedName>
        <fullName evidence="2">Uncharacterized protein</fullName>
    </submittedName>
</protein>
<dbReference type="AlphaFoldDB" id="A0AAJ0EDB2"/>
<comment type="caution">
    <text evidence="2">The sequence shown here is derived from an EMBL/GenBank/DDBJ whole genome shotgun (WGS) entry which is preliminary data.</text>
</comment>
<accession>A0AAJ0EDB2</accession>
<feature type="signal peptide" evidence="1">
    <location>
        <begin position="1"/>
        <end position="21"/>
    </location>
</feature>
<feature type="chain" id="PRO_5042597347" evidence="1">
    <location>
        <begin position="22"/>
        <end position="145"/>
    </location>
</feature>
<evidence type="ECO:0000313" key="2">
    <source>
        <dbReference type="EMBL" id="KAK1634523.1"/>
    </source>
</evidence>
<dbReference type="EMBL" id="JAHMHQ010000015">
    <property type="protein sequence ID" value="KAK1634523.1"/>
    <property type="molecule type" value="Genomic_DNA"/>
</dbReference>
<sequence>MRTSPLSHLLVLAVWAALSSCAVFVKNAGEVGDIFRGGSQTMTGPIEKRSVLVRDNLKRDRAEENDAVFSASSRKSIMHRIQKSSITEDLASRNDDDALAPTEKNLYTLCMELCREEHNAASFVHWDLFASVAAIRPLMAAAKTW</sequence>
<keyword evidence="3" id="KW-1185">Reference proteome</keyword>
<keyword evidence="1" id="KW-0732">Signal</keyword>
<proteinExistence type="predicted"/>
<reference evidence="2" key="1">
    <citation type="submission" date="2021-06" db="EMBL/GenBank/DDBJ databases">
        <title>Comparative genomics, transcriptomics and evolutionary studies reveal genomic signatures of adaptation to plant cell wall in hemibiotrophic fungi.</title>
        <authorList>
            <consortium name="DOE Joint Genome Institute"/>
            <person name="Baroncelli R."/>
            <person name="Diaz J.F."/>
            <person name="Benocci T."/>
            <person name="Peng M."/>
            <person name="Battaglia E."/>
            <person name="Haridas S."/>
            <person name="Andreopoulos W."/>
            <person name="Labutti K."/>
            <person name="Pangilinan J."/>
            <person name="Floch G.L."/>
            <person name="Makela M.R."/>
            <person name="Henrissat B."/>
            <person name="Grigoriev I.V."/>
            <person name="Crouch J.A."/>
            <person name="De Vries R.P."/>
            <person name="Sukno S.A."/>
            <person name="Thon M.R."/>
        </authorList>
    </citation>
    <scope>NUCLEOTIDE SEQUENCE</scope>
    <source>
        <strain evidence="2">CBS 102054</strain>
    </source>
</reference>
<gene>
    <name evidence="2" type="ORF">BDP81DRAFT_451717</name>
</gene>
<evidence type="ECO:0000313" key="3">
    <source>
        <dbReference type="Proteomes" id="UP001243989"/>
    </source>
</evidence>
<name>A0AAJ0EDB2_9PEZI</name>
<organism evidence="2 3">
    <name type="scientific">Colletotrichum phormii</name>
    <dbReference type="NCBI Taxonomy" id="359342"/>
    <lineage>
        <taxon>Eukaryota</taxon>
        <taxon>Fungi</taxon>
        <taxon>Dikarya</taxon>
        <taxon>Ascomycota</taxon>
        <taxon>Pezizomycotina</taxon>
        <taxon>Sordariomycetes</taxon>
        <taxon>Hypocreomycetidae</taxon>
        <taxon>Glomerellales</taxon>
        <taxon>Glomerellaceae</taxon>
        <taxon>Colletotrichum</taxon>
        <taxon>Colletotrichum acutatum species complex</taxon>
    </lineage>
</organism>
<dbReference type="PROSITE" id="PS51257">
    <property type="entry name" value="PROKAR_LIPOPROTEIN"/>
    <property type="match status" value="1"/>
</dbReference>
<dbReference type="Proteomes" id="UP001243989">
    <property type="component" value="Unassembled WGS sequence"/>
</dbReference>
<dbReference type="GeneID" id="85477527"/>
<evidence type="ECO:0000256" key="1">
    <source>
        <dbReference type="SAM" id="SignalP"/>
    </source>
</evidence>
<dbReference type="RefSeq" id="XP_060443130.1">
    <property type="nucleotide sequence ID" value="XM_060592665.1"/>
</dbReference>